<evidence type="ECO:0000256" key="2">
    <source>
        <dbReference type="SAM" id="SignalP"/>
    </source>
</evidence>
<organism evidence="3 4">
    <name type="scientific">Botrimarina colliarenosi</name>
    <dbReference type="NCBI Taxonomy" id="2528001"/>
    <lineage>
        <taxon>Bacteria</taxon>
        <taxon>Pseudomonadati</taxon>
        <taxon>Planctomycetota</taxon>
        <taxon>Planctomycetia</taxon>
        <taxon>Pirellulales</taxon>
        <taxon>Lacipirellulaceae</taxon>
        <taxon>Botrimarina</taxon>
    </lineage>
</organism>
<dbReference type="RefSeq" id="WP_197526470.1">
    <property type="nucleotide sequence ID" value="NZ_SJPR01000002.1"/>
</dbReference>
<evidence type="ECO:0000313" key="4">
    <source>
        <dbReference type="Proteomes" id="UP000317421"/>
    </source>
</evidence>
<comment type="caution">
    <text evidence="3">The sequence shown here is derived from an EMBL/GenBank/DDBJ whole genome shotgun (WGS) entry which is preliminary data.</text>
</comment>
<dbReference type="AlphaFoldDB" id="A0A5C6AF26"/>
<feature type="signal peptide" evidence="2">
    <location>
        <begin position="1"/>
        <end position="23"/>
    </location>
</feature>
<sequence length="313" mass="32206" precursor="true">MMRPVALAMSLALVTGFAGDAFAQCCGTPTVAYSPVVAAPAPVVAQTTTVSNGWYPGKYLGDFTRNLFGGGATTTTYTAGYAPYTAGYAPYTAGYAPYAVGYNASPYTASYAPTYQTAYRPTYPATWGAVGYTQTVSRPVVLSPVVAAPACDSCGGCGACSACSGGVEMASYGAPASSCSSCNSGSSSYVTPAGGAYDSYEPAPALAPSENPAAERSIQSQRPEIDSNDAIDDLEDTRTPSDPAAASDYWRAPPLFAPPANRVTQNLHPAPVQMAVYRRPAESRPASFEPSQPRAAAAGKTHHLSADGWSSAK</sequence>
<feature type="region of interest" description="Disordered" evidence="1">
    <location>
        <begin position="201"/>
        <end position="249"/>
    </location>
</feature>
<evidence type="ECO:0000313" key="3">
    <source>
        <dbReference type="EMBL" id="TWT98017.1"/>
    </source>
</evidence>
<keyword evidence="4" id="KW-1185">Reference proteome</keyword>
<evidence type="ECO:0000256" key="1">
    <source>
        <dbReference type="SAM" id="MobiDB-lite"/>
    </source>
</evidence>
<reference evidence="3 4" key="1">
    <citation type="submission" date="2019-02" db="EMBL/GenBank/DDBJ databases">
        <title>Deep-cultivation of Planctomycetes and their phenomic and genomic characterization uncovers novel biology.</title>
        <authorList>
            <person name="Wiegand S."/>
            <person name="Jogler M."/>
            <person name="Boedeker C."/>
            <person name="Pinto D."/>
            <person name="Vollmers J."/>
            <person name="Rivas-Marin E."/>
            <person name="Kohn T."/>
            <person name="Peeters S.H."/>
            <person name="Heuer A."/>
            <person name="Rast P."/>
            <person name="Oberbeckmann S."/>
            <person name="Bunk B."/>
            <person name="Jeske O."/>
            <person name="Meyerdierks A."/>
            <person name="Storesund J.E."/>
            <person name="Kallscheuer N."/>
            <person name="Luecker S."/>
            <person name="Lage O.M."/>
            <person name="Pohl T."/>
            <person name="Merkel B.J."/>
            <person name="Hornburger P."/>
            <person name="Mueller R.-W."/>
            <person name="Bruemmer F."/>
            <person name="Labrenz M."/>
            <person name="Spormann A.M."/>
            <person name="Op Den Camp H."/>
            <person name="Overmann J."/>
            <person name="Amann R."/>
            <person name="Jetten M.S.M."/>
            <person name="Mascher T."/>
            <person name="Medema M.H."/>
            <person name="Devos D.P."/>
            <person name="Kaster A.-K."/>
            <person name="Ovreas L."/>
            <person name="Rohde M."/>
            <person name="Galperin M.Y."/>
            <person name="Jogler C."/>
        </authorList>
    </citation>
    <scope>NUCLEOTIDE SEQUENCE [LARGE SCALE GENOMIC DNA]</scope>
    <source>
        <strain evidence="3 4">Pla108</strain>
    </source>
</reference>
<gene>
    <name evidence="3" type="ORF">Pla108_21720</name>
</gene>
<proteinExistence type="predicted"/>
<name>A0A5C6AF26_9BACT</name>
<feature type="region of interest" description="Disordered" evidence="1">
    <location>
        <begin position="278"/>
        <end position="313"/>
    </location>
</feature>
<dbReference type="Proteomes" id="UP000317421">
    <property type="component" value="Unassembled WGS sequence"/>
</dbReference>
<feature type="compositionally biased region" description="Acidic residues" evidence="1">
    <location>
        <begin position="226"/>
        <end position="235"/>
    </location>
</feature>
<accession>A0A5C6AF26</accession>
<feature type="chain" id="PRO_5022812782" description="4Fe-4S ferredoxin-type domain-containing protein" evidence="2">
    <location>
        <begin position="24"/>
        <end position="313"/>
    </location>
</feature>
<evidence type="ECO:0008006" key="5">
    <source>
        <dbReference type="Google" id="ProtNLM"/>
    </source>
</evidence>
<dbReference type="EMBL" id="SJPR01000002">
    <property type="protein sequence ID" value="TWT98017.1"/>
    <property type="molecule type" value="Genomic_DNA"/>
</dbReference>
<keyword evidence="2" id="KW-0732">Signal</keyword>
<protein>
    <recommendedName>
        <fullName evidence="5">4Fe-4S ferredoxin-type domain-containing protein</fullName>
    </recommendedName>
</protein>